<sequence>MTGRIILLRHGQTFSNVERLLDTRPPGAELTERGREQATDVGIELAHLVAAGDGEKGRLRGIISSVALRAQQTSMLAARSFERTADLPEFTVDVDVRTGIHEVFTGEYEMSNSEDAHRGYSTALRGWLAGDAEACCPGGETYRDVLARYQSVLENVAARLGDDDDVVVVSHGAAIRLVATHASNNIDGDFAFTGYLQNCRFVVLEPRGEEFGQWTVTRWADTEVD</sequence>
<dbReference type="InterPro" id="IPR050275">
    <property type="entry name" value="PGM_Phosphatase"/>
</dbReference>
<dbReference type="PANTHER" id="PTHR48100">
    <property type="entry name" value="BROAD-SPECIFICITY PHOSPHATASE YOR283W-RELATED"/>
    <property type="match status" value="1"/>
</dbReference>
<dbReference type="Proteomes" id="UP000019226">
    <property type="component" value="Chromosome"/>
</dbReference>
<protein>
    <submittedName>
        <fullName evidence="3">Phosphoglycerate mutase</fullName>
    </submittedName>
</protein>
<dbReference type="RefSeq" id="WP_025388258.1">
    <property type="nucleotide sequence ID" value="NZ_CP004350.1"/>
</dbReference>
<dbReference type="EMBL" id="CP004350">
    <property type="protein sequence ID" value="AHI21212.1"/>
    <property type="molecule type" value="Genomic_DNA"/>
</dbReference>
<organism evidence="3 4">
    <name type="scientific">Corynebacterium casei LMG S-19264</name>
    <dbReference type="NCBI Taxonomy" id="1285583"/>
    <lineage>
        <taxon>Bacteria</taxon>
        <taxon>Bacillati</taxon>
        <taxon>Actinomycetota</taxon>
        <taxon>Actinomycetes</taxon>
        <taxon>Mycobacteriales</taxon>
        <taxon>Corynebacteriaceae</taxon>
        <taxon>Corynebacterium</taxon>
    </lineage>
</organism>
<dbReference type="SUPFAM" id="SSF53254">
    <property type="entry name" value="Phosphoglycerate mutase-like"/>
    <property type="match status" value="1"/>
</dbReference>
<keyword evidence="4" id="KW-1185">Reference proteome</keyword>
<dbReference type="GeneID" id="82878754"/>
<dbReference type="InterPro" id="IPR013078">
    <property type="entry name" value="His_Pase_superF_clade-1"/>
</dbReference>
<accession>A0ABM5PT03</accession>
<name>A0ABM5PT03_9CORY</name>
<dbReference type="SMART" id="SM00855">
    <property type="entry name" value="PGAM"/>
    <property type="match status" value="1"/>
</dbReference>
<keyword evidence="1" id="KW-0324">Glycolysis</keyword>
<evidence type="ECO:0000313" key="3">
    <source>
        <dbReference type="EMBL" id="AHI21212.1"/>
    </source>
</evidence>
<evidence type="ECO:0000256" key="1">
    <source>
        <dbReference type="ARBA" id="ARBA00023152"/>
    </source>
</evidence>
<dbReference type="InterPro" id="IPR029033">
    <property type="entry name" value="His_PPase_superfam"/>
</dbReference>
<evidence type="ECO:0000313" key="4">
    <source>
        <dbReference type="Proteomes" id="UP000019226"/>
    </source>
</evidence>
<gene>
    <name evidence="3" type="ORF">CCASEI_13310</name>
</gene>
<dbReference type="InterPro" id="IPR001345">
    <property type="entry name" value="PG/BPGM_mutase_AS"/>
</dbReference>
<proteinExistence type="predicted"/>
<dbReference type="PANTHER" id="PTHR48100:SF1">
    <property type="entry name" value="HISTIDINE PHOSPHATASE FAMILY PROTEIN-RELATED"/>
    <property type="match status" value="1"/>
</dbReference>
<keyword evidence="2" id="KW-0413">Isomerase</keyword>
<dbReference type="CDD" id="cd07067">
    <property type="entry name" value="HP_PGM_like"/>
    <property type="match status" value="1"/>
</dbReference>
<dbReference type="Gene3D" id="3.40.50.1240">
    <property type="entry name" value="Phosphoglycerate mutase-like"/>
    <property type="match status" value="1"/>
</dbReference>
<evidence type="ECO:0000256" key="2">
    <source>
        <dbReference type="ARBA" id="ARBA00023235"/>
    </source>
</evidence>
<reference evidence="4" key="1">
    <citation type="submission" date="2013-02" db="EMBL/GenBank/DDBJ databases">
        <title>The complete genome sequence of Corynebacterium casei LMG S-19264 (=DSM 44701).</title>
        <authorList>
            <person name="Ruckert C."/>
            <person name="Albersmeier A."/>
            <person name="Kalinowski J."/>
        </authorList>
    </citation>
    <scope>NUCLEOTIDE SEQUENCE [LARGE SCALE GENOMIC DNA]</scope>
    <source>
        <strain evidence="4">LMG S-19264</strain>
    </source>
</reference>
<dbReference type="Pfam" id="PF00300">
    <property type="entry name" value="His_Phos_1"/>
    <property type="match status" value="1"/>
</dbReference>
<dbReference type="PROSITE" id="PS00175">
    <property type="entry name" value="PG_MUTASE"/>
    <property type="match status" value="1"/>
</dbReference>